<dbReference type="Proteomes" id="UP001596203">
    <property type="component" value="Unassembled WGS sequence"/>
</dbReference>
<evidence type="ECO:0000256" key="1">
    <source>
        <dbReference type="SAM" id="SignalP"/>
    </source>
</evidence>
<accession>A0ABW1K9W7</accession>
<protein>
    <submittedName>
        <fullName evidence="2">Uncharacterized protein</fullName>
    </submittedName>
</protein>
<reference evidence="3" key="1">
    <citation type="journal article" date="2019" name="Int. J. Syst. Evol. Microbiol.">
        <title>The Global Catalogue of Microorganisms (GCM) 10K type strain sequencing project: providing services to taxonomists for standard genome sequencing and annotation.</title>
        <authorList>
            <consortium name="The Broad Institute Genomics Platform"/>
            <consortium name="The Broad Institute Genome Sequencing Center for Infectious Disease"/>
            <person name="Wu L."/>
            <person name="Ma J."/>
        </authorList>
    </citation>
    <scope>NUCLEOTIDE SEQUENCE [LARGE SCALE GENOMIC DNA]</scope>
    <source>
        <strain evidence="3">ZS-35-S2</strain>
    </source>
</reference>
<comment type="caution">
    <text evidence="2">The sequence shown here is derived from an EMBL/GenBank/DDBJ whole genome shotgun (WGS) entry which is preliminary data.</text>
</comment>
<sequence length="259" mass="27865">MWRRLRRGIAASAVALAMLLTGTAQPARATDDGGISSPIVDAALIGWNIYKSGGATPEQIVEFVRIVTGALTDLENEVIAHADGIEAAEVLGHAASIKIDMLDYQNFRDNEIILESFAMEVGRYAQNANNKYQAVGRKAKDQIGLGAQVLYPVTLTVRTDAGWTGGLSAIETAYRQLNQKIVADLEPTCTRVSDPEPIPGRIYVRHECVAANGEKAYGVDHKVGDTWHSGPVNLENLKLEAAKNSSWAAAKRILAGQGQ</sequence>
<dbReference type="EMBL" id="JBHSPR010000013">
    <property type="protein sequence ID" value="MFC6018315.1"/>
    <property type="molecule type" value="Genomic_DNA"/>
</dbReference>
<feature type="chain" id="PRO_5045181629" evidence="1">
    <location>
        <begin position="27"/>
        <end position="259"/>
    </location>
</feature>
<organism evidence="2 3">
    <name type="scientific">Plantactinospora solaniradicis</name>
    <dbReference type="NCBI Taxonomy" id="1723736"/>
    <lineage>
        <taxon>Bacteria</taxon>
        <taxon>Bacillati</taxon>
        <taxon>Actinomycetota</taxon>
        <taxon>Actinomycetes</taxon>
        <taxon>Micromonosporales</taxon>
        <taxon>Micromonosporaceae</taxon>
        <taxon>Plantactinospora</taxon>
    </lineage>
</organism>
<evidence type="ECO:0000313" key="3">
    <source>
        <dbReference type="Proteomes" id="UP001596203"/>
    </source>
</evidence>
<name>A0ABW1K9W7_9ACTN</name>
<proteinExistence type="predicted"/>
<dbReference type="RefSeq" id="WP_377423622.1">
    <property type="nucleotide sequence ID" value="NZ_JBHSPR010000013.1"/>
</dbReference>
<keyword evidence="3" id="KW-1185">Reference proteome</keyword>
<gene>
    <name evidence="2" type="ORF">ACFP2T_19150</name>
</gene>
<feature type="signal peptide" evidence="1">
    <location>
        <begin position="1"/>
        <end position="26"/>
    </location>
</feature>
<evidence type="ECO:0000313" key="2">
    <source>
        <dbReference type="EMBL" id="MFC6018315.1"/>
    </source>
</evidence>
<keyword evidence="1" id="KW-0732">Signal</keyword>